<accession>A0A2S4L4U1</accession>
<keyword evidence="2" id="KW-0560">Oxidoreductase</keyword>
<dbReference type="STRING" id="94208.A0A2S4L4U1"/>
<dbReference type="Gene3D" id="3.90.180.10">
    <property type="entry name" value="Medium-chain alcohol dehydrogenases, catalytic domain"/>
    <property type="match status" value="1"/>
</dbReference>
<dbReference type="Pfam" id="PF00107">
    <property type="entry name" value="ADH_zinc_N"/>
    <property type="match status" value="1"/>
</dbReference>
<organism evidence="6 7">
    <name type="scientific">Tolypocladium paradoxum</name>
    <dbReference type="NCBI Taxonomy" id="94208"/>
    <lineage>
        <taxon>Eukaryota</taxon>
        <taxon>Fungi</taxon>
        <taxon>Dikarya</taxon>
        <taxon>Ascomycota</taxon>
        <taxon>Pezizomycotina</taxon>
        <taxon>Sordariomycetes</taxon>
        <taxon>Hypocreomycetidae</taxon>
        <taxon>Hypocreales</taxon>
        <taxon>Ophiocordycipitaceae</taxon>
        <taxon>Tolypocladium</taxon>
    </lineage>
</organism>
<dbReference type="CDD" id="cd05286">
    <property type="entry name" value="QOR2"/>
    <property type="match status" value="1"/>
</dbReference>
<dbReference type="GO" id="GO:0035925">
    <property type="term" value="F:mRNA 3'-UTR AU-rich region binding"/>
    <property type="evidence" value="ECO:0007669"/>
    <property type="project" value="TreeGrafter"/>
</dbReference>
<dbReference type="FunFam" id="3.40.50.720:FF:000053">
    <property type="entry name" value="Quinone oxidoreductase 1"/>
    <property type="match status" value="1"/>
</dbReference>
<protein>
    <recommendedName>
        <fullName evidence="4">Probable quinone oxidoreductase</fullName>
    </recommendedName>
    <alternativeName>
        <fullName evidence="3">NADPH:quinone reductase</fullName>
    </alternativeName>
</protein>
<dbReference type="GO" id="GO:0070402">
    <property type="term" value="F:NADPH binding"/>
    <property type="evidence" value="ECO:0007669"/>
    <property type="project" value="TreeGrafter"/>
</dbReference>
<dbReference type="InterPro" id="IPR047618">
    <property type="entry name" value="QOR-like"/>
</dbReference>
<feature type="domain" description="Enoyl reductase (ER)" evidence="5">
    <location>
        <begin position="3"/>
        <end position="236"/>
    </location>
</feature>
<evidence type="ECO:0000256" key="1">
    <source>
        <dbReference type="ARBA" id="ARBA00022857"/>
    </source>
</evidence>
<dbReference type="InterPro" id="IPR036291">
    <property type="entry name" value="NAD(P)-bd_dom_sf"/>
</dbReference>
<comment type="caution">
    <text evidence="6">The sequence shown here is derived from an EMBL/GenBank/DDBJ whole genome shotgun (WGS) entry which is preliminary data.</text>
</comment>
<dbReference type="Proteomes" id="UP000237481">
    <property type="component" value="Unassembled WGS sequence"/>
</dbReference>
<dbReference type="InterPro" id="IPR002364">
    <property type="entry name" value="Quin_OxRdtase/zeta-crystal_CS"/>
</dbReference>
<dbReference type="GO" id="GO:0005829">
    <property type="term" value="C:cytosol"/>
    <property type="evidence" value="ECO:0007669"/>
    <property type="project" value="TreeGrafter"/>
</dbReference>
<name>A0A2S4L4U1_9HYPO</name>
<gene>
    <name evidence="6" type="ORF">TPAR_02375</name>
</gene>
<dbReference type="GO" id="GO:0003960">
    <property type="term" value="F:quinone reductase (NADPH) activity"/>
    <property type="evidence" value="ECO:0007669"/>
    <property type="project" value="InterPro"/>
</dbReference>
<evidence type="ECO:0000313" key="7">
    <source>
        <dbReference type="Proteomes" id="UP000237481"/>
    </source>
</evidence>
<proteinExistence type="predicted"/>
<evidence type="ECO:0000259" key="5">
    <source>
        <dbReference type="SMART" id="SM00829"/>
    </source>
</evidence>
<dbReference type="InterPro" id="IPR020843">
    <property type="entry name" value="ER"/>
</dbReference>
<sequence length="648" mass="67217">MPGSEAGTYAQYAAVDAAKAVAVPDAISDQQAAAVLLQGLTAWTFIREAGNVQPGQWTLVHAAAGGVGLLLVQMLRSVGARVIGTAGSKEKCELARKNGAEWTIDSRNDDVVARVKEITGGHGVDVIFDGVGKATFDADLQMIAMKGHLISFGNASGPVPPISILLLGPKNVKLMRPVMNGYVAERKDLEKYTSELFDLVALGKVNIAIHNVYPLKDVARAHSDIESRKTTGKLLINYPTTRSLKPLAGQLCCPRLGLDGRQKLGRGLLSVALGVVVHPSPQVLAGLLHGELRLPLELLVGQRRVGRQVQHIALSAGNHLVLEVAANDGAERLDHLEDGAAAARAQVPRLDAGLVVAEVVEGDEVAPGQVDDVDVVADGSSVARGLTVAKDQQLLAVARRHLAQQGQQVVRHALGVLAHDAAGVGAAGVEVAQQRGVPLLKGLAGLVEVAALGVDAVGDDVLDHRLGAAVGVGRADGAVLGDGDHVGEARRVAVDGGRRGEDDVGDVVALHGPQQGDAAADVDAVVLEGGSNSMLATYIGRDRERAARLEGGKVDDAVNGRVLGKHVVEGLVVRHVDLVKVGPAAAEQLDAVDGDLGRVVEAVDNDDIVAVLEESQGGEGADVARATARTTSARRTASHAGVLRCRTR</sequence>
<dbReference type="PROSITE" id="PS01162">
    <property type="entry name" value="QOR_ZETA_CRYSTAL"/>
    <property type="match status" value="1"/>
</dbReference>
<dbReference type="InterPro" id="IPR013149">
    <property type="entry name" value="ADH-like_C"/>
</dbReference>
<dbReference type="OrthoDB" id="48317at2759"/>
<keyword evidence="1" id="KW-0521">NADP</keyword>
<dbReference type="SUPFAM" id="SSF51735">
    <property type="entry name" value="NAD(P)-binding Rossmann-fold domains"/>
    <property type="match status" value="1"/>
</dbReference>
<dbReference type="AlphaFoldDB" id="A0A2S4L4U1"/>
<dbReference type="EMBL" id="PKSG01000247">
    <property type="protein sequence ID" value="POR37440.1"/>
    <property type="molecule type" value="Genomic_DNA"/>
</dbReference>
<keyword evidence="7" id="KW-1185">Reference proteome</keyword>
<reference evidence="6 7" key="1">
    <citation type="submission" date="2018-01" db="EMBL/GenBank/DDBJ databases">
        <title>Harnessing the power of phylogenomics to disentangle the directionality and signatures of interkingdom host jumping in the parasitic fungal genus Tolypocladium.</title>
        <authorList>
            <person name="Quandt C.A."/>
            <person name="Patterson W."/>
            <person name="Spatafora J.W."/>
        </authorList>
    </citation>
    <scope>NUCLEOTIDE SEQUENCE [LARGE SCALE GENOMIC DNA]</scope>
    <source>
        <strain evidence="6 7">NRBC 100945</strain>
    </source>
</reference>
<dbReference type="SMART" id="SM00829">
    <property type="entry name" value="PKS_ER"/>
    <property type="match status" value="1"/>
</dbReference>
<evidence type="ECO:0000256" key="3">
    <source>
        <dbReference type="ARBA" id="ARBA00043088"/>
    </source>
</evidence>
<dbReference type="PANTHER" id="PTHR48106">
    <property type="entry name" value="QUINONE OXIDOREDUCTASE PIG3-RELATED"/>
    <property type="match status" value="1"/>
</dbReference>
<evidence type="ECO:0000256" key="4">
    <source>
        <dbReference type="ARBA" id="ARBA00070796"/>
    </source>
</evidence>
<dbReference type="Gene3D" id="3.40.50.720">
    <property type="entry name" value="NAD(P)-binding Rossmann-like Domain"/>
    <property type="match status" value="1"/>
</dbReference>
<evidence type="ECO:0000313" key="6">
    <source>
        <dbReference type="EMBL" id="POR37440.1"/>
    </source>
</evidence>
<dbReference type="GO" id="GO:0008270">
    <property type="term" value="F:zinc ion binding"/>
    <property type="evidence" value="ECO:0007669"/>
    <property type="project" value="InterPro"/>
</dbReference>
<evidence type="ECO:0000256" key="2">
    <source>
        <dbReference type="ARBA" id="ARBA00023002"/>
    </source>
</evidence>
<dbReference type="PANTHER" id="PTHR48106:SF13">
    <property type="entry name" value="QUINONE OXIDOREDUCTASE-RELATED"/>
    <property type="match status" value="1"/>
</dbReference>